<feature type="transmembrane region" description="Helical" evidence="1">
    <location>
        <begin position="28"/>
        <end position="49"/>
    </location>
</feature>
<keyword evidence="1" id="KW-0472">Membrane</keyword>
<evidence type="ECO:0000313" key="2">
    <source>
        <dbReference type="EMBL" id="CAH3125183.1"/>
    </source>
</evidence>
<accession>A0AAU9WTE7</accession>
<organism evidence="2 3">
    <name type="scientific">Pocillopora meandrina</name>
    <dbReference type="NCBI Taxonomy" id="46732"/>
    <lineage>
        <taxon>Eukaryota</taxon>
        <taxon>Metazoa</taxon>
        <taxon>Cnidaria</taxon>
        <taxon>Anthozoa</taxon>
        <taxon>Hexacorallia</taxon>
        <taxon>Scleractinia</taxon>
        <taxon>Astrocoeniina</taxon>
        <taxon>Pocilloporidae</taxon>
        <taxon>Pocillopora</taxon>
    </lineage>
</organism>
<gene>
    <name evidence="2" type="ORF">PMEA_00012201</name>
</gene>
<feature type="transmembrane region" description="Helical" evidence="1">
    <location>
        <begin position="117"/>
        <end position="137"/>
    </location>
</feature>
<feature type="transmembrane region" description="Helical" evidence="1">
    <location>
        <begin position="180"/>
        <end position="203"/>
    </location>
</feature>
<name>A0AAU9WTE7_9CNID</name>
<protein>
    <submittedName>
        <fullName evidence="2">Uncharacterized protein</fullName>
    </submittedName>
</protein>
<keyword evidence="3" id="KW-1185">Reference proteome</keyword>
<feature type="transmembrane region" description="Helical" evidence="1">
    <location>
        <begin position="143"/>
        <end position="168"/>
    </location>
</feature>
<comment type="caution">
    <text evidence="2">The sequence shown here is derived from an EMBL/GenBank/DDBJ whole genome shotgun (WGS) entry which is preliminary data.</text>
</comment>
<dbReference type="Proteomes" id="UP001159428">
    <property type="component" value="Unassembled WGS sequence"/>
</dbReference>
<proteinExistence type="predicted"/>
<keyword evidence="1" id="KW-1133">Transmembrane helix</keyword>
<evidence type="ECO:0000256" key="1">
    <source>
        <dbReference type="SAM" id="Phobius"/>
    </source>
</evidence>
<dbReference type="AlphaFoldDB" id="A0AAU9WTE7"/>
<evidence type="ECO:0000313" key="3">
    <source>
        <dbReference type="Proteomes" id="UP001159428"/>
    </source>
</evidence>
<dbReference type="EMBL" id="CALNXJ010000021">
    <property type="protein sequence ID" value="CAH3125183.1"/>
    <property type="molecule type" value="Genomic_DNA"/>
</dbReference>
<keyword evidence="1" id="KW-0812">Transmembrane</keyword>
<reference evidence="2 3" key="1">
    <citation type="submission" date="2022-05" db="EMBL/GenBank/DDBJ databases">
        <authorList>
            <consortium name="Genoscope - CEA"/>
            <person name="William W."/>
        </authorList>
    </citation>
    <scope>NUCLEOTIDE SEQUENCE [LARGE SCALE GENOMIC DNA]</scope>
</reference>
<sequence length="277" mass="32570">METLPLIFLQTKKQDRFCDKSKSLLSNLARCCFVLLLLWLIIGTVLYFLRAYDCCLRDRHATFSCSNFTKIPHSKELELTWLVSQDISIGLTAFALRKVPEFMGFRAILKKAVRMPAFWSLMALHAMQIVGFTIIMYFNKLTHIQVCLVAAFCMHGLALLAILFVLNFTPINRIRRRRNYFVFILLKFTLLVFFVQTSTIFVVGSLQFTFKVTGLDEVGRSANFVTIFRKLREFPQVIFFYRTATFFWHKFFLDSRNILSHFQMLKSRNDISNRFHE</sequence>